<evidence type="ECO:0000313" key="7">
    <source>
        <dbReference type="Proteomes" id="UP000324897"/>
    </source>
</evidence>
<keyword evidence="2 4" id="KW-0328">Glycosyltransferase</keyword>
<dbReference type="SUPFAM" id="SSF53756">
    <property type="entry name" value="UDP-Glycosyltransferase/glycogen phosphorylase"/>
    <property type="match status" value="2"/>
</dbReference>
<proteinExistence type="inferred from homology"/>
<keyword evidence="3 4" id="KW-0808">Transferase</keyword>
<dbReference type="PROSITE" id="PS00375">
    <property type="entry name" value="UDPGT"/>
    <property type="match status" value="1"/>
</dbReference>
<dbReference type="EC" id="2.4.1.-" evidence="5"/>
<dbReference type="FunFam" id="3.40.50.2000:FF:000064">
    <property type="entry name" value="Glycosyltransferase"/>
    <property type="match status" value="1"/>
</dbReference>
<name>A0A5J9TPQ0_9POAL</name>
<dbReference type="GO" id="GO:0035251">
    <property type="term" value="F:UDP-glucosyltransferase activity"/>
    <property type="evidence" value="ECO:0007669"/>
    <property type="project" value="TreeGrafter"/>
</dbReference>
<dbReference type="Proteomes" id="UP000324897">
    <property type="component" value="Unassembled WGS sequence"/>
</dbReference>
<organism evidence="6 7">
    <name type="scientific">Eragrostis curvula</name>
    <name type="common">weeping love grass</name>
    <dbReference type="NCBI Taxonomy" id="38414"/>
    <lineage>
        <taxon>Eukaryota</taxon>
        <taxon>Viridiplantae</taxon>
        <taxon>Streptophyta</taxon>
        <taxon>Embryophyta</taxon>
        <taxon>Tracheophyta</taxon>
        <taxon>Spermatophyta</taxon>
        <taxon>Magnoliopsida</taxon>
        <taxon>Liliopsida</taxon>
        <taxon>Poales</taxon>
        <taxon>Poaceae</taxon>
        <taxon>PACMAD clade</taxon>
        <taxon>Chloridoideae</taxon>
        <taxon>Eragrostideae</taxon>
        <taxon>Eragrostidinae</taxon>
        <taxon>Eragrostis</taxon>
    </lineage>
</organism>
<evidence type="ECO:0000256" key="1">
    <source>
        <dbReference type="ARBA" id="ARBA00009995"/>
    </source>
</evidence>
<dbReference type="CDD" id="cd03784">
    <property type="entry name" value="GT1_Gtf-like"/>
    <property type="match status" value="1"/>
</dbReference>
<dbReference type="EMBL" id="RWGY01000034">
    <property type="protein sequence ID" value="TVU13359.1"/>
    <property type="molecule type" value="Genomic_DNA"/>
</dbReference>
<evidence type="ECO:0000256" key="3">
    <source>
        <dbReference type="ARBA" id="ARBA00022679"/>
    </source>
</evidence>
<comment type="caution">
    <text evidence="6">The sequence shown here is derived from an EMBL/GenBank/DDBJ whole genome shotgun (WGS) entry which is preliminary data.</text>
</comment>
<keyword evidence="7" id="KW-1185">Reference proteome</keyword>
<dbReference type="PANTHER" id="PTHR48047:SF231">
    <property type="entry name" value="GLYCOSYLTRANSFERASE"/>
    <property type="match status" value="1"/>
</dbReference>
<dbReference type="InterPro" id="IPR035595">
    <property type="entry name" value="UDP_glycos_trans_CS"/>
</dbReference>
<comment type="similarity">
    <text evidence="1 4">Belongs to the UDP-glycosyltransferase family.</text>
</comment>
<dbReference type="InterPro" id="IPR002213">
    <property type="entry name" value="UDP_glucos_trans"/>
</dbReference>
<evidence type="ECO:0000313" key="6">
    <source>
        <dbReference type="EMBL" id="TVU13359.1"/>
    </source>
</evidence>
<dbReference type="FunFam" id="3.40.50.2000:FF:000103">
    <property type="entry name" value="Glycosyltransferase"/>
    <property type="match status" value="1"/>
</dbReference>
<evidence type="ECO:0000256" key="5">
    <source>
        <dbReference type="RuleBase" id="RU362057"/>
    </source>
</evidence>
<feature type="non-terminal residue" evidence="6">
    <location>
        <position position="1"/>
    </location>
</feature>
<reference evidence="6 7" key="1">
    <citation type="journal article" date="2019" name="Sci. Rep.">
        <title>A high-quality genome of Eragrostis curvula grass provides insights into Poaceae evolution and supports new strategies to enhance forage quality.</title>
        <authorList>
            <person name="Carballo J."/>
            <person name="Santos B.A.C.M."/>
            <person name="Zappacosta D."/>
            <person name="Garbus I."/>
            <person name="Selva J.P."/>
            <person name="Gallo C.A."/>
            <person name="Diaz A."/>
            <person name="Albertini E."/>
            <person name="Caccamo M."/>
            <person name="Echenique V."/>
        </authorList>
    </citation>
    <scope>NUCLEOTIDE SEQUENCE [LARGE SCALE GENOMIC DNA]</scope>
    <source>
        <strain evidence="7">cv. Victoria</strain>
        <tissue evidence="6">Leaf</tissue>
    </source>
</reference>
<dbReference type="Pfam" id="PF00201">
    <property type="entry name" value="UDPGT"/>
    <property type="match status" value="1"/>
</dbReference>
<sequence length="553" mass="59487">MASDESMHIVLVPFPAQGHFAAFLSLAGHLHRARPSAAITLVSTPGNVAALRASASRLAMASDESMHIVLSPFPAQGHFAAFLSLAGHLHRARPSADMTLVSTPGNVAALRASASASSLPFLRFHTLPFVPEEHGLPAGAESLDALPVRHFLALFHATESPSLRSAFDEFVLDTTDGALARAVVVVIADPFLAWTSGVARSRGARHAIFVSCGAFGSAVYHSLWNHLPHLHAPAGDAFLLPDHTEVTVHRSQLFTPLLVADGADPWSAFHRGQIAHACDTDALLINTTEEFEPTGLRMLRRTMGGTPVCPVGPLVRVPTQESAGRDRDGVVQWLDAREARSVLYISFGSQNSLLPEQMMELAAALELAGRPFVWAIRPPLGSDDDDNDGTSRADRWLPEGFEERVRGNDQGLLVWGWAPQLSILAHASTAAFLSHCGWNSVLESVTHGVPVIGWPLAGEQFFNAKMLDEEWGVCVEVARGNVDAVGSSVVDRARIVEAVEKVMGDSTEATEMRRRTKEVQDLVLRAQSVGGSSMEALEEFFTSMLRGISANNS</sequence>
<gene>
    <name evidence="6" type="ORF">EJB05_40411</name>
</gene>
<evidence type="ECO:0000256" key="4">
    <source>
        <dbReference type="RuleBase" id="RU003718"/>
    </source>
</evidence>
<dbReference type="Gene3D" id="3.40.50.2000">
    <property type="entry name" value="Glycogen Phosphorylase B"/>
    <property type="match status" value="3"/>
</dbReference>
<dbReference type="Gramene" id="TVU13359">
    <property type="protein sequence ID" value="TVU13359"/>
    <property type="gene ID" value="EJB05_40411"/>
</dbReference>
<dbReference type="PANTHER" id="PTHR48047">
    <property type="entry name" value="GLYCOSYLTRANSFERASE"/>
    <property type="match status" value="1"/>
</dbReference>
<protein>
    <recommendedName>
        <fullName evidence="5">Glycosyltransferase</fullName>
        <ecNumber evidence="5">2.4.1.-</ecNumber>
    </recommendedName>
</protein>
<dbReference type="AlphaFoldDB" id="A0A5J9TPQ0"/>
<dbReference type="OrthoDB" id="5835829at2759"/>
<accession>A0A5J9TPQ0</accession>
<evidence type="ECO:0000256" key="2">
    <source>
        <dbReference type="ARBA" id="ARBA00022676"/>
    </source>
</evidence>